<evidence type="ECO:0000313" key="3">
    <source>
        <dbReference type="Proteomes" id="UP001629392"/>
    </source>
</evidence>
<feature type="compositionally biased region" description="Basic and acidic residues" evidence="1">
    <location>
        <begin position="1"/>
        <end position="20"/>
    </location>
</feature>
<dbReference type="RefSeq" id="WP_408152476.1">
    <property type="nucleotide sequence ID" value="NZ_JAQQCL010000003.1"/>
</dbReference>
<feature type="region of interest" description="Disordered" evidence="1">
    <location>
        <begin position="192"/>
        <end position="223"/>
    </location>
</feature>
<evidence type="ECO:0000256" key="1">
    <source>
        <dbReference type="SAM" id="MobiDB-lite"/>
    </source>
</evidence>
<proteinExistence type="predicted"/>
<organism evidence="2 3">
    <name type="scientific">Paraburkholderia strydomiana</name>
    <dbReference type="NCBI Taxonomy" id="1245417"/>
    <lineage>
        <taxon>Bacteria</taxon>
        <taxon>Pseudomonadati</taxon>
        <taxon>Pseudomonadota</taxon>
        <taxon>Betaproteobacteria</taxon>
        <taxon>Burkholderiales</taxon>
        <taxon>Burkholderiaceae</taxon>
        <taxon>Paraburkholderia</taxon>
    </lineage>
</organism>
<feature type="compositionally biased region" description="Polar residues" evidence="1">
    <location>
        <begin position="158"/>
        <end position="170"/>
    </location>
</feature>
<feature type="region of interest" description="Disordered" evidence="1">
    <location>
        <begin position="1"/>
        <end position="26"/>
    </location>
</feature>
<sequence>MSASNRRDRAGPAKRSRDCLDLPDPEFQDEDSRATYAATNSLVRAGVTGRKYAEPMFGTGVDLTQFVDRLRIQVAAVNDGNLSEIEATLIAQASTLDMIFNELAAKAARCEIPLQTEMNLRLALKAQAQCRVTLEALVEMKNPRPVAFVRQANIANGPQQVNNQSVRTTPPSVPRAHAENSGKLSNELLEANHGQWMDAGTTSKASATNKQLEALGKLDGPDN</sequence>
<feature type="region of interest" description="Disordered" evidence="1">
    <location>
        <begin position="158"/>
        <end position="180"/>
    </location>
</feature>
<keyword evidence="3" id="KW-1185">Reference proteome</keyword>
<evidence type="ECO:0008006" key="4">
    <source>
        <dbReference type="Google" id="ProtNLM"/>
    </source>
</evidence>
<protein>
    <recommendedName>
        <fullName evidence="4">Terminase</fullName>
    </recommendedName>
</protein>
<evidence type="ECO:0000313" key="2">
    <source>
        <dbReference type="EMBL" id="MFM0715933.1"/>
    </source>
</evidence>
<dbReference type="EMBL" id="JAQQCL010000003">
    <property type="protein sequence ID" value="MFM0715933.1"/>
    <property type="molecule type" value="Genomic_DNA"/>
</dbReference>
<comment type="caution">
    <text evidence="2">The sequence shown here is derived from an EMBL/GenBank/DDBJ whole genome shotgun (WGS) entry which is preliminary data.</text>
</comment>
<name>A0ABW9EAB8_9BURK</name>
<gene>
    <name evidence="2" type="ORF">PQQ73_06290</name>
</gene>
<reference evidence="2 3" key="1">
    <citation type="journal article" date="2024" name="Chem. Sci.">
        <title>Discovery of megapolipeptins by genome mining of a Burkholderiales bacteria collection.</title>
        <authorList>
            <person name="Paulo B.S."/>
            <person name="Recchia M.J.J."/>
            <person name="Lee S."/>
            <person name="Fergusson C.H."/>
            <person name="Romanowski S.B."/>
            <person name="Hernandez A."/>
            <person name="Krull N."/>
            <person name="Liu D.Y."/>
            <person name="Cavanagh H."/>
            <person name="Bos A."/>
            <person name="Gray C.A."/>
            <person name="Murphy B.T."/>
            <person name="Linington R.G."/>
            <person name="Eustaquio A.S."/>
        </authorList>
    </citation>
    <scope>NUCLEOTIDE SEQUENCE [LARGE SCALE GENOMIC DNA]</scope>
    <source>
        <strain evidence="2 3">RL17-350-BIC-E</strain>
    </source>
</reference>
<feature type="compositionally biased region" description="Polar residues" evidence="1">
    <location>
        <begin position="200"/>
        <end position="211"/>
    </location>
</feature>
<accession>A0ABW9EAB8</accession>
<dbReference type="Proteomes" id="UP001629392">
    <property type="component" value="Unassembled WGS sequence"/>
</dbReference>